<evidence type="ECO:0008006" key="4">
    <source>
        <dbReference type="Google" id="ProtNLM"/>
    </source>
</evidence>
<keyword evidence="3" id="KW-1185">Reference proteome</keyword>
<dbReference type="Gene3D" id="1.10.530.10">
    <property type="match status" value="1"/>
</dbReference>
<reference evidence="3" key="1">
    <citation type="journal article" date="2019" name="Int. J. Syst. Evol. Microbiol.">
        <title>The Global Catalogue of Microorganisms (GCM) 10K type strain sequencing project: providing services to taxonomists for standard genome sequencing and annotation.</title>
        <authorList>
            <consortium name="The Broad Institute Genomics Platform"/>
            <consortium name="The Broad Institute Genome Sequencing Center for Infectious Disease"/>
            <person name="Wu L."/>
            <person name="Ma J."/>
        </authorList>
    </citation>
    <scope>NUCLEOTIDE SEQUENCE [LARGE SCALE GENOMIC DNA]</scope>
    <source>
        <strain evidence="3">JCM 12763</strain>
    </source>
</reference>
<evidence type="ECO:0000313" key="3">
    <source>
        <dbReference type="Proteomes" id="UP001596242"/>
    </source>
</evidence>
<comment type="caution">
    <text evidence="2">The sequence shown here is derived from an EMBL/GenBank/DDBJ whole genome shotgun (WGS) entry which is preliminary data.</text>
</comment>
<dbReference type="SUPFAM" id="SSF53955">
    <property type="entry name" value="Lysozyme-like"/>
    <property type="match status" value="1"/>
</dbReference>
<proteinExistence type="predicted"/>
<accession>A0ABW1MAE5</accession>
<name>A0ABW1MAE5_9ACTN</name>
<gene>
    <name evidence="2" type="ORF">ACFP50_34930</name>
</gene>
<dbReference type="Proteomes" id="UP001596242">
    <property type="component" value="Unassembled WGS sequence"/>
</dbReference>
<dbReference type="RefSeq" id="WP_386406424.1">
    <property type="nucleotide sequence ID" value="NZ_JBHSPT010000122.1"/>
</dbReference>
<protein>
    <recommendedName>
        <fullName evidence="4">WXG100 family type VII secretion target</fullName>
    </recommendedName>
</protein>
<dbReference type="InterPro" id="IPR023346">
    <property type="entry name" value="Lysozyme-like_dom_sf"/>
</dbReference>
<evidence type="ECO:0000256" key="1">
    <source>
        <dbReference type="SAM" id="MobiDB-lite"/>
    </source>
</evidence>
<evidence type="ECO:0000313" key="2">
    <source>
        <dbReference type="EMBL" id="MFC6060408.1"/>
    </source>
</evidence>
<feature type="region of interest" description="Disordered" evidence="1">
    <location>
        <begin position="335"/>
        <end position="354"/>
    </location>
</feature>
<dbReference type="EMBL" id="JBHSPT010000122">
    <property type="protein sequence ID" value="MFC6060408.1"/>
    <property type="molecule type" value="Genomic_DNA"/>
</dbReference>
<organism evidence="2 3">
    <name type="scientific">Streptomyces pratens</name>
    <dbReference type="NCBI Taxonomy" id="887456"/>
    <lineage>
        <taxon>Bacteria</taxon>
        <taxon>Bacillati</taxon>
        <taxon>Actinomycetota</taxon>
        <taxon>Actinomycetes</taxon>
        <taxon>Kitasatosporales</taxon>
        <taxon>Streptomycetaceae</taxon>
        <taxon>Streptomyces</taxon>
    </lineage>
</organism>
<sequence length="461" mass="51039">MAYTYRQDVNFLDDCNPALVERNALEFKRLRDLLLDIEPGAKRAATHTQWVSENRKPYDNRLREARDLITHLADGYDKAQTALLHYASALQTAKSHYSNGKSAEQTLAGLISQVADAVTRQAQEAGPMRQWEDLRGTTGFLDWAAELTVDIDDIKDDANRAHDQASAAYHRAKTVESEARHTCTAALDKAYNALPDFRGGNFVDAKNLIDAIPALRTEAAEASRDPLAHLPGSGSKAEFTKKVGNDDVSLALMDIKMRLTALPEATDAYWAVPRNAEERREWIAANKDIISEAAQRSGLPPDMVAGIAWQEVGGQWGWMDDGVDTIRELAEDGWLDSTPENLPSRLGGSPDETSFGPIAIQVRRAAEVLGYDPANLTEGQRNTIETSLQDPGQNIFIASEYLATLKEESGFADVPSDEMTREQRQELAARYNGGPYWQDERAQAYGRGFDRNLDDARSALK</sequence>